<evidence type="ECO:0000259" key="5">
    <source>
        <dbReference type="Pfam" id="PF17384"/>
    </source>
</evidence>
<dbReference type="InterPro" id="IPR028998">
    <property type="entry name" value="RimP_C"/>
</dbReference>
<dbReference type="GO" id="GO:0005829">
    <property type="term" value="C:cytosol"/>
    <property type="evidence" value="ECO:0007669"/>
    <property type="project" value="TreeGrafter"/>
</dbReference>
<dbReference type="NCBIfam" id="NF000927">
    <property type="entry name" value="PRK00092.1-1"/>
    <property type="match status" value="1"/>
</dbReference>
<evidence type="ECO:0000313" key="7">
    <source>
        <dbReference type="Proteomes" id="UP000244906"/>
    </source>
</evidence>
<dbReference type="HAMAP" id="MF_01077">
    <property type="entry name" value="RimP"/>
    <property type="match status" value="1"/>
</dbReference>
<dbReference type="PANTHER" id="PTHR33867">
    <property type="entry name" value="RIBOSOME MATURATION FACTOR RIMP"/>
    <property type="match status" value="1"/>
</dbReference>
<sequence length="151" mass="16798">MAKSADRLQTMVQPSVEALGFEFVGLDYRAQGRHSLLRIYIDAEQGINVDDCALVSRQVSAVLDVEDPITGEYTLEVSSPGIERPLFTAEHYRAYVGERLEIRTTVPVDGRRNFVGTLAAADDDAVDVEIDGQVYKLALIQIDRARLKPQF</sequence>
<evidence type="ECO:0000259" key="4">
    <source>
        <dbReference type="Pfam" id="PF02576"/>
    </source>
</evidence>
<dbReference type="RefSeq" id="WP_116685368.1">
    <property type="nucleotide sequence ID" value="NZ_CAWNYD010000001.1"/>
</dbReference>
<comment type="subcellular location">
    <subcellularLocation>
        <location evidence="3">Cytoplasm</location>
    </subcellularLocation>
</comment>
<dbReference type="Pfam" id="PF02576">
    <property type="entry name" value="RimP_N"/>
    <property type="match status" value="1"/>
</dbReference>
<dbReference type="OrthoDB" id="9805006at2"/>
<feature type="domain" description="Ribosome maturation factor RimP N-terminal" evidence="4">
    <location>
        <begin position="11"/>
        <end position="83"/>
    </location>
</feature>
<dbReference type="Pfam" id="PF17384">
    <property type="entry name" value="DUF150_C"/>
    <property type="match status" value="1"/>
</dbReference>
<organism evidence="6 7">
    <name type="scientific">Pelagibaculum spongiae</name>
    <dbReference type="NCBI Taxonomy" id="2080658"/>
    <lineage>
        <taxon>Bacteria</taxon>
        <taxon>Pseudomonadati</taxon>
        <taxon>Pseudomonadota</taxon>
        <taxon>Gammaproteobacteria</taxon>
        <taxon>Oceanospirillales</taxon>
        <taxon>Pelagibaculum</taxon>
    </lineage>
</organism>
<dbReference type="InterPro" id="IPR035956">
    <property type="entry name" value="RimP_N_sf"/>
</dbReference>
<dbReference type="Gene3D" id="3.30.300.70">
    <property type="entry name" value="RimP-like superfamily, N-terminal"/>
    <property type="match status" value="1"/>
</dbReference>
<keyword evidence="2 3" id="KW-0690">Ribosome biogenesis</keyword>
<dbReference type="Proteomes" id="UP000244906">
    <property type="component" value="Unassembled WGS sequence"/>
</dbReference>
<accession>A0A2V1H1E2</accession>
<keyword evidence="7" id="KW-1185">Reference proteome</keyword>
<dbReference type="AlphaFoldDB" id="A0A2V1H1E2"/>
<dbReference type="GO" id="GO:0000028">
    <property type="term" value="P:ribosomal small subunit assembly"/>
    <property type="evidence" value="ECO:0007669"/>
    <property type="project" value="TreeGrafter"/>
</dbReference>
<keyword evidence="1 3" id="KW-0963">Cytoplasm</keyword>
<dbReference type="InterPro" id="IPR003728">
    <property type="entry name" value="Ribosome_maturation_RimP"/>
</dbReference>
<dbReference type="Gene3D" id="2.30.30.180">
    <property type="entry name" value="Ribosome maturation factor RimP, C-terminal domain"/>
    <property type="match status" value="1"/>
</dbReference>
<dbReference type="SUPFAM" id="SSF75420">
    <property type="entry name" value="YhbC-like, N-terminal domain"/>
    <property type="match status" value="1"/>
</dbReference>
<comment type="similarity">
    <text evidence="3">Belongs to the RimP family.</text>
</comment>
<dbReference type="InterPro" id="IPR028989">
    <property type="entry name" value="RimP_N"/>
</dbReference>
<feature type="domain" description="Ribosome maturation factor RimP C-terminal" evidence="5">
    <location>
        <begin position="86"/>
        <end position="151"/>
    </location>
</feature>
<evidence type="ECO:0000256" key="2">
    <source>
        <dbReference type="ARBA" id="ARBA00022517"/>
    </source>
</evidence>
<dbReference type="GO" id="GO:0006412">
    <property type="term" value="P:translation"/>
    <property type="evidence" value="ECO:0007669"/>
    <property type="project" value="TreeGrafter"/>
</dbReference>
<dbReference type="CDD" id="cd01734">
    <property type="entry name" value="YlxS_C"/>
    <property type="match status" value="1"/>
</dbReference>
<dbReference type="EMBL" id="QDDL01000001">
    <property type="protein sequence ID" value="PVZ71780.1"/>
    <property type="molecule type" value="Genomic_DNA"/>
</dbReference>
<dbReference type="SUPFAM" id="SSF74942">
    <property type="entry name" value="YhbC-like, C-terminal domain"/>
    <property type="match status" value="1"/>
</dbReference>
<reference evidence="6 7" key="1">
    <citation type="submission" date="2018-04" db="EMBL/GenBank/DDBJ databases">
        <title>Thalassorhabdus spongiae gen. nov., sp. nov., isolated from a marine sponge in South-West Iceland.</title>
        <authorList>
            <person name="Knobloch S."/>
            <person name="Daussin A."/>
            <person name="Johannsson R."/>
            <person name="Marteinsson V.T."/>
        </authorList>
    </citation>
    <scope>NUCLEOTIDE SEQUENCE [LARGE SCALE GENOMIC DNA]</scope>
    <source>
        <strain evidence="6 7">Hp12</strain>
    </source>
</reference>
<name>A0A2V1H1E2_9GAMM</name>
<gene>
    <name evidence="3" type="primary">rimP</name>
    <name evidence="6" type="ORF">DC094_01765</name>
</gene>
<dbReference type="PANTHER" id="PTHR33867:SF1">
    <property type="entry name" value="RIBOSOME MATURATION FACTOR RIMP"/>
    <property type="match status" value="1"/>
</dbReference>
<dbReference type="InterPro" id="IPR036847">
    <property type="entry name" value="RimP_C_sf"/>
</dbReference>
<evidence type="ECO:0000256" key="1">
    <source>
        <dbReference type="ARBA" id="ARBA00022490"/>
    </source>
</evidence>
<protein>
    <recommendedName>
        <fullName evidence="3">Ribosome maturation factor RimP</fullName>
    </recommendedName>
</protein>
<evidence type="ECO:0000256" key="3">
    <source>
        <dbReference type="HAMAP-Rule" id="MF_01077"/>
    </source>
</evidence>
<comment type="caution">
    <text evidence="6">The sequence shown here is derived from an EMBL/GenBank/DDBJ whole genome shotgun (WGS) entry which is preliminary data.</text>
</comment>
<comment type="function">
    <text evidence="3">Required for maturation of 30S ribosomal subunits.</text>
</comment>
<evidence type="ECO:0000313" key="6">
    <source>
        <dbReference type="EMBL" id="PVZ71780.1"/>
    </source>
</evidence>
<dbReference type="FunFam" id="3.30.300.70:FF:000001">
    <property type="entry name" value="Ribosome maturation factor RimP"/>
    <property type="match status" value="1"/>
</dbReference>
<proteinExistence type="inferred from homology"/>